<dbReference type="OrthoDB" id="5781878at2759"/>
<gene>
    <name evidence="4" type="ORF">ACAOBT_LOCUS20749</name>
</gene>
<dbReference type="InterPro" id="IPR000884">
    <property type="entry name" value="TSP1_rpt"/>
</dbReference>
<dbReference type="PROSITE" id="PS50092">
    <property type="entry name" value="TSP1"/>
    <property type="match status" value="1"/>
</dbReference>
<dbReference type="AlphaFoldDB" id="A0A9P0LF84"/>
<dbReference type="InterPro" id="IPR036383">
    <property type="entry name" value="TSP1_rpt_sf"/>
</dbReference>
<dbReference type="InterPro" id="IPR050439">
    <property type="entry name" value="ADAMTS_ADAMTS-like"/>
</dbReference>
<dbReference type="PANTHER" id="PTHR13723:SF313">
    <property type="entry name" value="PEPTIDASE M12B DOMAIN-CONTAINING PROTEIN"/>
    <property type="match status" value="1"/>
</dbReference>
<reference evidence="4" key="1">
    <citation type="submission" date="2022-03" db="EMBL/GenBank/DDBJ databases">
        <authorList>
            <person name="Sayadi A."/>
        </authorList>
    </citation>
    <scope>NUCLEOTIDE SEQUENCE</scope>
</reference>
<dbReference type="PANTHER" id="PTHR13723">
    <property type="entry name" value="ADAMTS A DISINTEGRIN AND METALLOPROTEASE WITH THROMBOSPONDIN MOTIFS PROTEASE"/>
    <property type="match status" value="1"/>
</dbReference>
<organism evidence="4 5">
    <name type="scientific">Acanthoscelides obtectus</name>
    <name type="common">Bean weevil</name>
    <name type="synonym">Bruchus obtectus</name>
    <dbReference type="NCBI Taxonomy" id="200917"/>
    <lineage>
        <taxon>Eukaryota</taxon>
        <taxon>Metazoa</taxon>
        <taxon>Ecdysozoa</taxon>
        <taxon>Arthropoda</taxon>
        <taxon>Hexapoda</taxon>
        <taxon>Insecta</taxon>
        <taxon>Pterygota</taxon>
        <taxon>Neoptera</taxon>
        <taxon>Endopterygota</taxon>
        <taxon>Coleoptera</taxon>
        <taxon>Polyphaga</taxon>
        <taxon>Cucujiformia</taxon>
        <taxon>Chrysomeloidea</taxon>
        <taxon>Chrysomelidae</taxon>
        <taxon>Bruchinae</taxon>
        <taxon>Bruchini</taxon>
        <taxon>Acanthoscelides</taxon>
    </lineage>
</organism>
<evidence type="ECO:0000256" key="1">
    <source>
        <dbReference type="ARBA" id="ARBA00004613"/>
    </source>
</evidence>
<accession>A0A9P0LF84</accession>
<protein>
    <submittedName>
        <fullName evidence="4">Uncharacterized protein</fullName>
    </submittedName>
</protein>
<comment type="subcellular location">
    <subcellularLocation>
        <location evidence="1">Secreted</location>
    </subcellularLocation>
</comment>
<keyword evidence="2" id="KW-0964">Secreted</keyword>
<dbReference type="SMART" id="SM00209">
    <property type="entry name" value="TSP1"/>
    <property type="match status" value="1"/>
</dbReference>
<proteinExistence type="predicted"/>
<sequence length="139" mass="16269">MLLLLLLTDKWNWIFSLLQCRVLADWWCDGFYVSSDFKYLTFKLSTSFDPSKCLYKNVTIPEVPVDSLETEEESEQELSSQLEEVDIRSNGWSDWSDWSPCSRSCDGGVSRQLRTCNTGKCRGEHVRYRICNMQQNVFK</sequence>
<dbReference type="GO" id="GO:0031012">
    <property type="term" value="C:extracellular matrix"/>
    <property type="evidence" value="ECO:0007669"/>
    <property type="project" value="TreeGrafter"/>
</dbReference>
<name>A0A9P0LF84_ACAOB</name>
<evidence type="ECO:0000256" key="2">
    <source>
        <dbReference type="ARBA" id="ARBA00022525"/>
    </source>
</evidence>
<evidence type="ECO:0000313" key="5">
    <source>
        <dbReference type="Proteomes" id="UP001152888"/>
    </source>
</evidence>
<dbReference type="Pfam" id="PF00090">
    <property type="entry name" value="TSP_1"/>
    <property type="match status" value="1"/>
</dbReference>
<comment type="caution">
    <text evidence="4">The sequence shown here is derived from an EMBL/GenBank/DDBJ whole genome shotgun (WGS) entry which is preliminary data.</text>
</comment>
<feature type="chain" id="PRO_5040478179" evidence="3">
    <location>
        <begin position="25"/>
        <end position="139"/>
    </location>
</feature>
<dbReference type="EMBL" id="CAKOFQ010007138">
    <property type="protein sequence ID" value="CAH1992265.1"/>
    <property type="molecule type" value="Genomic_DNA"/>
</dbReference>
<keyword evidence="3" id="KW-0732">Signal</keyword>
<evidence type="ECO:0000313" key="4">
    <source>
        <dbReference type="EMBL" id="CAH1992265.1"/>
    </source>
</evidence>
<dbReference type="Gene3D" id="2.20.100.10">
    <property type="entry name" value="Thrombospondin type-1 (TSP1) repeat"/>
    <property type="match status" value="1"/>
</dbReference>
<dbReference type="SUPFAM" id="SSF82895">
    <property type="entry name" value="TSP-1 type 1 repeat"/>
    <property type="match status" value="1"/>
</dbReference>
<dbReference type="Proteomes" id="UP001152888">
    <property type="component" value="Unassembled WGS sequence"/>
</dbReference>
<evidence type="ECO:0000256" key="3">
    <source>
        <dbReference type="SAM" id="SignalP"/>
    </source>
</evidence>
<keyword evidence="5" id="KW-1185">Reference proteome</keyword>
<feature type="signal peptide" evidence="3">
    <location>
        <begin position="1"/>
        <end position="24"/>
    </location>
</feature>
<dbReference type="GO" id="GO:0005576">
    <property type="term" value="C:extracellular region"/>
    <property type="evidence" value="ECO:0007669"/>
    <property type="project" value="UniProtKB-SubCell"/>
</dbReference>